<sequence length="42" mass="4812">MPSTFDREAVLATRRVSEDHSFATQNTAFSSLTRRVTILMMH</sequence>
<evidence type="ECO:0000313" key="1">
    <source>
        <dbReference type="EMBL" id="TWT55878.1"/>
    </source>
</evidence>
<evidence type="ECO:0000313" key="2">
    <source>
        <dbReference type="Proteomes" id="UP000318053"/>
    </source>
</evidence>
<protein>
    <submittedName>
        <fullName evidence="1">Uncharacterized protein</fullName>
    </submittedName>
</protein>
<dbReference type="AlphaFoldDB" id="A0A5C5WZ37"/>
<reference evidence="1 2" key="1">
    <citation type="submission" date="2019-02" db="EMBL/GenBank/DDBJ databases">
        <title>Deep-cultivation of Planctomycetes and their phenomic and genomic characterization uncovers novel biology.</title>
        <authorList>
            <person name="Wiegand S."/>
            <person name="Jogler M."/>
            <person name="Boedeker C."/>
            <person name="Pinto D."/>
            <person name="Vollmers J."/>
            <person name="Rivas-Marin E."/>
            <person name="Kohn T."/>
            <person name="Peeters S.H."/>
            <person name="Heuer A."/>
            <person name="Rast P."/>
            <person name="Oberbeckmann S."/>
            <person name="Bunk B."/>
            <person name="Jeske O."/>
            <person name="Meyerdierks A."/>
            <person name="Storesund J.E."/>
            <person name="Kallscheuer N."/>
            <person name="Luecker S."/>
            <person name="Lage O.M."/>
            <person name="Pohl T."/>
            <person name="Merkel B.J."/>
            <person name="Hornburger P."/>
            <person name="Mueller R.-W."/>
            <person name="Bruemmer F."/>
            <person name="Labrenz M."/>
            <person name="Spormann A.M."/>
            <person name="Op Den Camp H."/>
            <person name="Overmann J."/>
            <person name="Amann R."/>
            <person name="Jetten M.S.M."/>
            <person name="Mascher T."/>
            <person name="Medema M.H."/>
            <person name="Devos D.P."/>
            <person name="Kaster A.-K."/>
            <person name="Ovreas L."/>
            <person name="Rohde M."/>
            <person name="Galperin M.Y."/>
            <person name="Jogler C."/>
        </authorList>
    </citation>
    <scope>NUCLEOTIDE SEQUENCE [LARGE SCALE GENOMIC DNA]</scope>
    <source>
        <strain evidence="1 2">CA85</strain>
    </source>
</reference>
<dbReference type="Proteomes" id="UP000318053">
    <property type="component" value="Unassembled WGS sequence"/>
</dbReference>
<comment type="caution">
    <text evidence="1">The sequence shown here is derived from an EMBL/GenBank/DDBJ whole genome shotgun (WGS) entry which is preliminary data.</text>
</comment>
<gene>
    <name evidence="1" type="ORF">CA85_47760</name>
</gene>
<keyword evidence="2" id="KW-1185">Reference proteome</keyword>
<accession>A0A5C5WZ37</accession>
<name>A0A5C5WZ37_9BACT</name>
<dbReference type="RefSeq" id="WP_261344725.1">
    <property type="nucleotide sequence ID" value="NZ_SJPK01000021.1"/>
</dbReference>
<dbReference type="EMBL" id="SJPK01000021">
    <property type="protein sequence ID" value="TWT55878.1"/>
    <property type="molecule type" value="Genomic_DNA"/>
</dbReference>
<organism evidence="1 2">
    <name type="scientific">Allorhodopirellula solitaria</name>
    <dbReference type="NCBI Taxonomy" id="2527987"/>
    <lineage>
        <taxon>Bacteria</taxon>
        <taxon>Pseudomonadati</taxon>
        <taxon>Planctomycetota</taxon>
        <taxon>Planctomycetia</taxon>
        <taxon>Pirellulales</taxon>
        <taxon>Pirellulaceae</taxon>
        <taxon>Allorhodopirellula</taxon>
    </lineage>
</organism>
<proteinExistence type="predicted"/>